<evidence type="ECO:0000313" key="2">
    <source>
        <dbReference type="EMBL" id="MDR9894270.1"/>
    </source>
</evidence>
<organism evidence="2 3">
    <name type="scientific">Aetokthonos hydrillicola Thurmond2011</name>
    <dbReference type="NCBI Taxonomy" id="2712845"/>
    <lineage>
        <taxon>Bacteria</taxon>
        <taxon>Bacillati</taxon>
        <taxon>Cyanobacteriota</taxon>
        <taxon>Cyanophyceae</taxon>
        <taxon>Nostocales</taxon>
        <taxon>Hapalosiphonaceae</taxon>
        <taxon>Aetokthonos</taxon>
    </lineage>
</organism>
<comment type="caution">
    <text evidence="2">The sequence shown here is derived from an EMBL/GenBank/DDBJ whole genome shotgun (WGS) entry which is preliminary data.</text>
</comment>
<dbReference type="Proteomes" id="UP000667802">
    <property type="component" value="Unassembled WGS sequence"/>
</dbReference>
<evidence type="ECO:0000313" key="3">
    <source>
        <dbReference type="Proteomes" id="UP000667802"/>
    </source>
</evidence>
<dbReference type="EMBL" id="JAALHA020000002">
    <property type="protein sequence ID" value="MDR9894270.1"/>
    <property type="molecule type" value="Genomic_DNA"/>
</dbReference>
<dbReference type="AlphaFoldDB" id="A0AAP5I868"/>
<protein>
    <submittedName>
        <fullName evidence="2">Uncharacterized protein</fullName>
    </submittedName>
</protein>
<reference evidence="3" key="1">
    <citation type="journal article" date="2021" name="Science">
        <title>Hunting the eagle killer: A cyanobacterial neurotoxin causes vacuolar myelinopathy.</title>
        <authorList>
            <person name="Breinlinger S."/>
            <person name="Phillips T.J."/>
            <person name="Haram B.N."/>
            <person name="Mares J."/>
            <person name="Martinez Yerena J.A."/>
            <person name="Hrouzek P."/>
            <person name="Sobotka R."/>
            <person name="Henderson W.M."/>
            <person name="Schmieder P."/>
            <person name="Williams S.M."/>
            <person name="Lauderdale J.D."/>
            <person name="Wilde H.D."/>
            <person name="Gerrin W."/>
            <person name="Kust A."/>
            <person name="Washington J.W."/>
            <person name="Wagner C."/>
            <person name="Geier B."/>
            <person name="Liebeke M."/>
            <person name="Enke H."/>
            <person name="Niedermeyer T.H.J."/>
            <person name="Wilde S.B."/>
        </authorList>
    </citation>
    <scope>NUCLEOTIDE SEQUENCE [LARGE SCALE GENOMIC DNA]</scope>
    <source>
        <strain evidence="3">Thurmond2011</strain>
    </source>
</reference>
<gene>
    <name evidence="2" type="ORF">G7B40_006750</name>
</gene>
<feature type="compositionally biased region" description="Basic and acidic residues" evidence="1">
    <location>
        <begin position="115"/>
        <end position="129"/>
    </location>
</feature>
<accession>A0AAP5I868</accession>
<keyword evidence="3" id="KW-1185">Reference proteome</keyword>
<proteinExistence type="predicted"/>
<evidence type="ECO:0000256" key="1">
    <source>
        <dbReference type="SAM" id="MobiDB-lite"/>
    </source>
</evidence>
<feature type="region of interest" description="Disordered" evidence="1">
    <location>
        <begin position="114"/>
        <end position="138"/>
    </location>
</feature>
<sequence>MLCANDTLSPRETQTNDITASSQLGLQGQITVAQPQVDLVSGLLELPTQISDAATKFSPLCPSSPTAKPLGSFVITGKGSIPPNPLQLLPGRNPDIPLATAEDMQEIKNIQAAEQRNKEEHEQEYSNKDRRNKNKNKIIPSIVEAQGIVQTPDGQIYFVAHAPVATPSSQPTASPCPNQN</sequence>
<name>A0AAP5I868_9CYAN</name>